<feature type="chain" id="PRO_5047179056" description="YD repeat-containing protein" evidence="1">
    <location>
        <begin position="21"/>
        <end position="284"/>
    </location>
</feature>
<gene>
    <name evidence="2" type="ORF">J2781_002310</name>
</gene>
<keyword evidence="1" id="KW-0732">Signal</keyword>
<name>A0ABU1LF81_9FLAO</name>
<evidence type="ECO:0008006" key="4">
    <source>
        <dbReference type="Google" id="ProtNLM"/>
    </source>
</evidence>
<comment type="caution">
    <text evidence="2">The sequence shown here is derived from an EMBL/GenBank/DDBJ whole genome shotgun (WGS) entry which is preliminary data.</text>
</comment>
<evidence type="ECO:0000256" key="1">
    <source>
        <dbReference type="SAM" id="SignalP"/>
    </source>
</evidence>
<dbReference type="RefSeq" id="WP_115982744.1">
    <property type="nucleotide sequence ID" value="NZ_JAVDQS010000005.1"/>
</dbReference>
<proteinExistence type="predicted"/>
<sequence>MTKKYFFSTFAALALGFVVSCDNTTDDPPNHNTDNSGGSTITGPRILSKVTTGTKDTEEYITTIGGALAEAYIREAGSTNTIAATLTYTGDKITKIKYQDNVNPHVVDNLYTITYTNGKMSAISMDQTAMSTTNHSDFSVFYDANGQLYRIVEKKKMGGSATYTHYVEYKFTFSASNVVSLDKTSMLMSGGNPDTSTASVMTYAYDNFDGKINPYTTLPKEYFMVTGTLFPINFYMLSTNNVGKITIHSPGSPAVLIPKGYLYDSQNYPVSDQSQAIKYVYKPL</sequence>
<dbReference type="EMBL" id="JAVDQS010000005">
    <property type="protein sequence ID" value="MDR6405381.1"/>
    <property type="molecule type" value="Genomic_DNA"/>
</dbReference>
<protein>
    <recommendedName>
        <fullName evidence="4">YD repeat-containing protein</fullName>
    </recommendedName>
</protein>
<evidence type="ECO:0000313" key="2">
    <source>
        <dbReference type="EMBL" id="MDR6405381.1"/>
    </source>
</evidence>
<dbReference type="PROSITE" id="PS51257">
    <property type="entry name" value="PROKAR_LIPOPROTEIN"/>
    <property type="match status" value="1"/>
</dbReference>
<keyword evidence="3" id="KW-1185">Reference proteome</keyword>
<evidence type="ECO:0000313" key="3">
    <source>
        <dbReference type="Proteomes" id="UP001184853"/>
    </source>
</evidence>
<organism evidence="2 3">
    <name type="scientific">Chryseobacterium geocarposphaerae</name>
    <dbReference type="NCBI Taxonomy" id="1416776"/>
    <lineage>
        <taxon>Bacteria</taxon>
        <taxon>Pseudomonadati</taxon>
        <taxon>Bacteroidota</taxon>
        <taxon>Flavobacteriia</taxon>
        <taxon>Flavobacteriales</taxon>
        <taxon>Weeksellaceae</taxon>
        <taxon>Chryseobacterium group</taxon>
        <taxon>Chryseobacterium</taxon>
    </lineage>
</organism>
<feature type="signal peptide" evidence="1">
    <location>
        <begin position="1"/>
        <end position="20"/>
    </location>
</feature>
<reference evidence="2 3" key="1">
    <citation type="submission" date="2023-07" db="EMBL/GenBank/DDBJ databases">
        <title>Sorghum-associated microbial communities from plants grown in Nebraska, USA.</title>
        <authorList>
            <person name="Schachtman D."/>
        </authorList>
    </citation>
    <scope>NUCLEOTIDE SEQUENCE [LARGE SCALE GENOMIC DNA]</scope>
    <source>
        <strain evidence="2 3">DS1709</strain>
    </source>
</reference>
<dbReference type="Proteomes" id="UP001184853">
    <property type="component" value="Unassembled WGS sequence"/>
</dbReference>
<accession>A0ABU1LF81</accession>